<organism evidence="2 3">
    <name type="scientific">Mycobacterium avium</name>
    <dbReference type="NCBI Taxonomy" id="1764"/>
    <lineage>
        <taxon>Bacteria</taxon>
        <taxon>Bacillati</taxon>
        <taxon>Actinomycetota</taxon>
        <taxon>Actinomycetes</taxon>
        <taxon>Mycobacteriales</taxon>
        <taxon>Mycobacteriaceae</taxon>
        <taxon>Mycobacterium</taxon>
        <taxon>Mycobacterium avium complex (MAC)</taxon>
    </lineage>
</organism>
<keyword evidence="1" id="KW-0812">Transmembrane</keyword>
<comment type="caution">
    <text evidence="2">The sequence shown here is derived from an EMBL/GenBank/DDBJ whole genome shotgun (WGS) entry which is preliminary data.</text>
</comment>
<sequence>MTTTWLSAAALVVAIGTALWSGWYAQRTASRRELLNWRRSELLKATSELAQLSLHRQAVLEAALDGMIPPGIGPPVDPFNTAATGGPHPRHSVDQMLVIVERIELLDSTLAEVARRLAEAHRQAMINADVEYADSGNALSHCDAMVVDRDDLKSLHTELTQSFRRAVALER</sequence>
<dbReference type="Proteomes" id="UP000217768">
    <property type="component" value="Unassembled WGS sequence"/>
</dbReference>
<evidence type="ECO:0000313" key="3">
    <source>
        <dbReference type="Proteomes" id="UP000217768"/>
    </source>
</evidence>
<keyword evidence="1" id="KW-1133">Transmembrane helix</keyword>
<name>A0A2A2ZAX8_MYCAV</name>
<accession>A0A2A2ZAX8</accession>
<protein>
    <submittedName>
        <fullName evidence="2">Uncharacterized protein</fullName>
    </submittedName>
</protein>
<dbReference type="EMBL" id="NSFD01000059">
    <property type="protein sequence ID" value="PBA23619.1"/>
    <property type="molecule type" value="Genomic_DNA"/>
</dbReference>
<feature type="transmembrane region" description="Helical" evidence="1">
    <location>
        <begin position="6"/>
        <end position="25"/>
    </location>
</feature>
<proteinExistence type="predicted"/>
<keyword evidence="1" id="KW-0472">Membrane</keyword>
<gene>
    <name evidence="2" type="ORF">CKJ66_27770</name>
</gene>
<dbReference type="AlphaFoldDB" id="A0A2A2ZAX8"/>
<evidence type="ECO:0000313" key="2">
    <source>
        <dbReference type="EMBL" id="PBA23619.1"/>
    </source>
</evidence>
<dbReference type="RefSeq" id="WP_095795330.1">
    <property type="nucleotide sequence ID" value="NZ_NSFD01000059.1"/>
</dbReference>
<evidence type="ECO:0000256" key="1">
    <source>
        <dbReference type="SAM" id="Phobius"/>
    </source>
</evidence>
<reference evidence="2 3" key="1">
    <citation type="submission" date="2017-08" db="EMBL/GenBank/DDBJ databases">
        <title>Phylogenetic analysis of Mycobacterium avium complex whole genomes.</title>
        <authorList>
            <person name="Caverly L.J."/>
            <person name="Spilker T."/>
            <person name="Lipuma J."/>
        </authorList>
    </citation>
    <scope>NUCLEOTIDE SEQUENCE [LARGE SCALE GENOMIC DNA]</scope>
    <source>
        <strain evidence="2 3">FLAC0165</strain>
    </source>
</reference>